<dbReference type="EMBL" id="KN818276">
    <property type="protein sequence ID" value="KIL62023.1"/>
    <property type="molecule type" value="Genomic_DNA"/>
</dbReference>
<feature type="region of interest" description="Disordered" evidence="1">
    <location>
        <begin position="97"/>
        <end position="129"/>
    </location>
</feature>
<feature type="signal peptide" evidence="2">
    <location>
        <begin position="1"/>
        <end position="20"/>
    </location>
</feature>
<evidence type="ECO:0000256" key="2">
    <source>
        <dbReference type="SAM" id="SignalP"/>
    </source>
</evidence>
<dbReference type="Proteomes" id="UP000054549">
    <property type="component" value="Unassembled WGS sequence"/>
</dbReference>
<dbReference type="AlphaFoldDB" id="A0A0C2X043"/>
<dbReference type="InParanoid" id="A0A0C2X043"/>
<protein>
    <submittedName>
        <fullName evidence="3">Uncharacterized protein</fullName>
    </submittedName>
</protein>
<feature type="compositionally biased region" description="Basic and acidic residues" evidence="1">
    <location>
        <begin position="97"/>
        <end position="109"/>
    </location>
</feature>
<gene>
    <name evidence="3" type="ORF">M378DRAFT_166171</name>
</gene>
<reference evidence="3 4" key="1">
    <citation type="submission" date="2014-04" db="EMBL/GenBank/DDBJ databases">
        <title>Evolutionary Origins and Diversification of the Mycorrhizal Mutualists.</title>
        <authorList>
            <consortium name="DOE Joint Genome Institute"/>
            <consortium name="Mycorrhizal Genomics Consortium"/>
            <person name="Kohler A."/>
            <person name="Kuo A."/>
            <person name="Nagy L.G."/>
            <person name="Floudas D."/>
            <person name="Copeland A."/>
            <person name="Barry K.W."/>
            <person name="Cichocki N."/>
            <person name="Veneault-Fourrey C."/>
            <person name="LaButti K."/>
            <person name="Lindquist E.A."/>
            <person name="Lipzen A."/>
            <person name="Lundell T."/>
            <person name="Morin E."/>
            <person name="Murat C."/>
            <person name="Riley R."/>
            <person name="Ohm R."/>
            <person name="Sun H."/>
            <person name="Tunlid A."/>
            <person name="Henrissat B."/>
            <person name="Grigoriev I.V."/>
            <person name="Hibbett D.S."/>
            <person name="Martin F."/>
        </authorList>
    </citation>
    <scope>NUCLEOTIDE SEQUENCE [LARGE SCALE GENOMIC DNA]</scope>
    <source>
        <strain evidence="3 4">Koide BX008</strain>
    </source>
</reference>
<name>A0A0C2X043_AMAMK</name>
<feature type="chain" id="PRO_5002158349" evidence="2">
    <location>
        <begin position="21"/>
        <end position="129"/>
    </location>
</feature>
<sequence length="129" mass="14000">MRFAIVWFLSLLLLPSLVISREDWGARHGDIVHYQASHGRDRGLVVGRSGGHLHIAPLANGSPHPASGLGVIAHSDRIVEAHPSNVIATGYKDRGTADHIANEHRHDPPDILEGGGPLHRRSGGMRSRR</sequence>
<organism evidence="3 4">
    <name type="scientific">Amanita muscaria (strain Koide BX008)</name>
    <dbReference type="NCBI Taxonomy" id="946122"/>
    <lineage>
        <taxon>Eukaryota</taxon>
        <taxon>Fungi</taxon>
        <taxon>Dikarya</taxon>
        <taxon>Basidiomycota</taxon>
        <taxon>Agaricomycotina</taxon>
        <taxon>Agaricomycetes</taxon>
        <taxon>Agaricomycetidae</taxon>
        <taxon>Agaricales</taxon>
        <taxon>Pluteineae</taxon>
        <taxon>Amanitaceae</taxon>
        <taxon>Amanita</taxon>
    </lineage>
</organism>
<dbReference type="HOGENOM" id="CLU_106779_0_0_1"/>
<evidence type="ECO:0000256" key="1">
    <source>
        <dbReference type="SAM" id="MobiDB-lite"/>
    </source>
</evidence>
<evidence type="ECO:0000313" key="3">
    <source>
        <dbReference type="EMBL" id="KIL62023.1"/>
    </source>
</evidence>
<accession>A0A0C2X043</accession>
<keyword evidence="2" id="KW-0732">Signal</keyword>
<proteinExistence type="predicted"/>
<keyword evidence="4" id="KW-1185">Reference proteome</keyword>
<feature type="compositionally biased region" description="Basic residues" evidence="1">
    <location>
        <begin position="118"/>
        <end position="129"/>
    </location>
</feature>
<evidence type="ECO:0000313" key="4">
    <source>
        <dbReference type="Proteomes" id="UP000054549"/>
    </source>
</evidence>